<proteinExistence type="predicted"/>
<keyword evidence="2" id="KW-1185">Reference proteome</keyword>
<evidence type="ECO:0000313" key="2">
    <source>
        <dbReference type="Proteomes" id="UP000594262"/>
    </source>
</evidence>
<sequence length="903" mass="104399">MNYKRQRLEPVTNYKSYIEILIQENKLSSSAEFDSQNLENLNLYPQFIMMPNVLFWDLETKLKDIQLLLPSCPECGGGLKTLPVDKGANYFMRQLYCVSEIKLLVSTKLCCSYTKKHQFAGYDPRILEKTNNSGIEIPFKLFHRAGVTLQLSTFIFENICNGSHIKKLHELILKNYGENLNKKSVNFGLKFSRETIEMEHMIAFLSSQRLCLPSPPLLTQCFLSYYNELECGIKKTCENIDVPDGFVYIDDSFDIRKSSITNTLDKIVFVSNDKGLVMFWKLVKDKDCFTEVVSFISSYNEMHPDAKIKGCFTSKCCEWKQDLISHFSEDFIVRGNLPLLIECLEGRLEEENSNLDLLGHSQKENRCIAFKENWKEFENTLAQQNFKEDTVTIIDIIKSHFDKDCFHEVVYDLHDAKYFHQIHSKLQKWTGNLHLGVPMINAMVSVGFHQMNIQNDVKLCEPETNSTNSPSEDSNIISLIDSILANFHDGICEDKAEVDKEIINYMMFLKCFKYVSYCAPDIVQSPHLLPHFVSSIQLVSIPYYSTNTDTTSSQYLDDVEKLRSLVNWSNQNSTNENTEFLTCFLKHVTTLNNADYTTHLSELETKFGIDFDNPIEQIVEKVGLLLHSTKADEPFSGIAFVESLSNLFCVVFFFVTSIKRFPLIPVYPKKWDSFSPFVLVLIEEGHEIVMLDPSSLVIAPQSNDKEEEEKVNSEKQFNCRCGRGMAEKKLTSKCVTIDGSKYPSRCLCFRAGEPCSNLCDCKACANPHGVRLTSKQQEGVVDQTRIIRKRNKHETQKSIKRIQNQFKQFRKTYGDKEKWTWAEYILFEYVLHELALDYNQEKNGPLAWADISILMDRFVEKYKSFCHMLKVFSPHLENLLKEKSKKSLEKRYLERQESIYTTA</sequence>
<dbReference type="AlphaFoldDB" id="A0A7M5XNI4"/>
<dbReference type="Proteomes" id="UP000594262">
    <property type="component" value="Unplaced"/>
</dbReference>
<protein>
    <recommendedName>
        <fullName evidence="3">Tesmin/TSO1-like CXC domain-containing protein</fullName>
    </recommendedName>
</protein>
<dbReference type="OrthoDB" id="5963957at2759"/>
<dbReference type="EnsemblMetazoa" id="CLYHEMT025438.1">
    <property type="protein sequence ID" value="CLYHEMP025438.1"/>
    <property type="gene ID" value="CLYHEMG025438"/>
</dbReference>
<reference evidence="1" key="1">
    <citation type="submission" date="2021-01" db="UniProtKB">
        <authorList>
            <consortium name="EnsemblMetazoa"/>
        </authorList>
    </citation>
    <scope>IDENTIFICATION</scope>
</reference>
<evidence type="ECO:0008006" key="3">
    <source>
        <dbReference type="Google" id="ProtNLM"/>
    </source>
</evidence>
<name>A0A7M5XNI4_9CNID</name>
<dbReference type="GeneID" id="136801205"/>
<evidence type="ECO:0000313" key="1">
    <source>
        <dbReference type="EnsemblMetazoa" id="CLYHEMP025438.1"/>
    </source>
</evidence>
<organism evidence="1 2">
    <name type="scientific">Clytia hemisphaerica</name>
    <dbReference type="NCBI Taxonomy" id="252671"/>
    <lineage>
        <taxon>Eukaryota</taxon>
        <taxon>Metazoa</taxon>
        <taxon>Cnidaria</taxon>
        <taxon>Hydrozoa</taxon>
        <taxon>Hydroidolina</taxon>
        <taxon>Leptothecata</taxon>
        <taxon>Obeliida</taxon>
        <taxon>Clytiidae</taxon>
        <taxon>Clytia</taxon>
    </lineage>
</organism>
<accession>A0A7M5XNI4</accession>
<dbReference type="RefSeq" id="XP_066913941.1">
    <property type="nucleotide sequence ID" value="XM_067057840.1"/>
</dbReference>